<evidence type="ECO:0000256" key="3">
    <source>
        <dbReference type="ARBA" id="ARBA00022676"/>
    </source>
</evidence>
<organism evidence="11 12">
    <name type="scientific">Jatrophihabitans lederbergiae</name>
    <dbReference type="NCBI Taxonomy" id="3075547"/>
    <lineage>
        <taxon>Bacteria</taxon>
        <taxon>Bacillati</taxon>
        <taxon>Actinomycetota</taxon>
        <taxon>Actinomycetes</taxon>
        <taxon>Jatrophihabitantales</taxon>
        <taxon>Jatrophihabitantaceae</taxon>
        <taxon>Jatrophihabitans</taxon>
    </lineage>
</organism>
<evidence type="ECO:0000313" key="12">
    <source>
        <dbReference type="Proteomes" id="UP001183176"/>
    </source>
</evidence>
<accession>A0ABU2J5T6</accession>
<dbReference type="Proteomes" id="UP001183176">
    <property type="component" value="Unassembled WGS sequence"/>
</dbReference>
<reference evidence="12" key="1">
    <citation type="submission" date="2023-07" db="EMBL/GenBank/DDBJ databases">
        <title>30 novel species of actinomycetes from the DSMZ collection.</title>
        <authorList>
            <person name="Nouioui I."/>
        </authorList>
    </citation>
    <scope>NUCLEOTIDE SEQUENCE [LARGE SCALE GENOMIC DNA]</scope>
    <source>
        <strain evidence="12">DSM 44399</strain>
    </source>
</reference>
<comment type="caution">
    <text evidence="11">The sequence shown here is derived from an EMBL/GenBank/DDBJ whole genome shotgun (WGS) entry which is preliminary data.</text>
</comment>
<keyword evidence="3 11" id="KW-0328">Glycosyltransferase</keyword>
<evidence type="ECO:0000259" key="10">
    <source>
        <dbReference type="Pfam" id="PF00535"/>
    </source>
</evidence>
<feature type="transmembrane region" description="Helical" evidence="9">
    <location>
        <begin position="279"/>
        <end position="301"/>
    </location>
</feature>
<evidence type="ECO:0000256" key="5">
    <source>
        <dbReference type="ARBA" id="ARBA00022692"/>
    </source>
</evidence>
<keyword evidence="6" id="KW-0448">Lipopolysaccharide biosynthesis</keyword>
<dbReference type="Gene3D" id="3.90.550.10">
    <property type="entry name" value="Spore Coat Polysaccharide Biosynthesis Protein SpsA, Chain A"/>
    <property type="match status" value="1"/>
</dbReference>
<protein>
    <submittedName>
        <fullName evidence="11">Glycosyltransferase family 2 protein</fullName>
        <ecNumber evidence="11">2.4.-.-</ecNumber>
    </submittedName>
</protein>
<dbReference type="InterPro" id="IPR050256">
    <property type="entry name" value="Glycosyltransferase_2"/>
</dbReference>
<evidence type="ECO:0000256" key="7">
    <source>
        <dbReference type="ARBA" id="ARBA00022989"/>
    </source>
</evidence>
<keyword evidence="5 9" id="KW-0812">Transmembrane</keyword>
<dbReference type="EC" id="2.4.-.-" evidence="11"/>
<gene>
    <name evidence="11" type="ORF">RM423_02975</name>
</gene>
<feature type="domain" description="Glycosyltransferase 2-like" evidence="10">
    <location>
        <begin position="12"/>
        <end position="157"/>
    </location>
</feature>
<evidence type="ECO:0000256" key="6">
    <source>
        <dbReference type="ARBA" id="ARBA00022985"/>
    </source>
</evidence>
<evidence type="ECO:0000256" key="2">
    <source>
        <dbReference type="ARBA" id="ARBA00022475"/>
    </source>
</evidence>
<dbReference type="PANTHER" id="PTHR48090:SF3">
    <property type="entry name" value="UNDECAPRENYL-PHOSPHATE 4-DEOXY-4-FORMAMIDO-L-ARABINOSE TRANSFERASE"/>
    <property type="match status" value="1"/>
</dbReference>
<evidence type="ECO:0000256" key="9">
    <source>
        <dbReference type="SAM" id="Phobius"/>
    </source>
</evidence>
<keyword evidence="8 9" id="KW-0472">Membrane</keyword>
<dbReference type="CDD" id="cd04187">
    <property type="entry name" value="DPM1_like_bac"/>
    <property type="match status" value="1"/>
</dbReference>
<comment type="similarity">
    <text evidence="1">Belongs to the glycosyltransferase 2 family.</text>
</comment>
<dbReference type="EMBL" id="JAVREH010000003">
    <property type="protein sequence ID" value="MDT0260352.1"/>
    <property type="molecule type" value="Genomic_DNA"/>
</dbReference>
<feature type="transmembrane region" description="Helical" evidence="9">
    <location>
        <begin position="241"/>
        <end position="267"/>
    </location>
</feature>
<evidence type="ECO:0000256" key="8">
    <source>
        <dbReference type="ARBA" id="ARBA00023136"/>
    </source>
</evidence>
<sequence length="373" mass="40681">MTSTRPSSVDVSVVIPAKDEAKTIAPLVDEIVEALRARPEFSYEIIFIDDGSTDGTWDSIEAVCAVNDRVRAIRFRSNFGKADALAAGFAEARGRIVITMDADMQDDPHELPRMLAQLESGYDLVTGYKRDRKDPIGKRLPSKLFNRATGVVTGLKLNDHNSGLRVAKKEIYDVVPLYGELHRYVPALAHANGFRVTEIPVNHRPRLHGVSKYGLERYARGALDLLTVVSITRYGRRPSHLLGGLGLMFGVIGSAILTYLLAVWIFTSHGIGTRPLLQLGVLLEMLAVQLIGMGLLAELIIHRTDRHLDTSVPILSRAGGSRGGIDSHGGIEQNVFDQRAISRFDGQQHGSSAAPVSVHASDPTLVTPRVDSV</sequence>
<name>A0ABU2J5T6_9ACTN</name>
<dbReference type="InterPro" id="IPR029044">
    <property type="entry name" value="Nucleotide-diphossugar_trans"/>
</dbReference>
<evidence type="ECO:0000313" key="11">
    <source>
        <dbReference type="EMBL" id="MDT0260352.1"/>
    </source>
</evidence>
<dbReference type="SUPFAM" id="SSF53448">
    <property type="entry name" value="Nucleotide-diphospho-sugar transferases"/>
    <property type="match status" value="1"/>
</dbReference>
<evidence type="ECO:0000256" key="4">
    <source>
        <dbReference type="ARBA" id="ARBA00022679"/>
    </source>
</evidence>
<dbReference type="Pfam" id="PF00535">
    <property type="entry name" value="Glycos_transf_2"/>
    <property type="match status" value="1"/>
</dbReference>
<dbReference type="PANTHER" id="PTHR48090">
    <property type="entry name" value="UNDECAPRENYL-PHOSPHATE 4-DEOXY-4-FORMAMIDO-L-ARABINOSE TRANSFERASE-RELATED"/>
    <property type="match status" value="1"/>
</dbReference>
<dbReference type="RefSeq" id="WP_311421510.1">
    <property type="nucleotide sequence ID" value="NZ_JAVREH010000003.1"/>
</dbReference>
<dbReference type="InterPro" id="IPR001173">
    <property type="entry name" value="Glyco_trans_2-like"/>
</dbReference>
<proteinExistence type="inferred from homology"/>
<dbReference type="GO" id="GO:0016757">
    <property type="term" value="F:glycosyltransferase activity"/>
    <property type="evidence" value="ECO:0007669"/>
    <property type="project" value="UniProtKB-KW"/>
</dbReference>
<keyword evidence="2" id="KW-1003">Cell membrane</keyword>
<evidence type="ECO:0000256" key="1">
    <source>
        <dbReference type="ARBA" id="ARBA00006739"/>
    </source>
</evidence>
<keyword evidence="7 9" id="KW-1133">Transmembrane helix</keyword>
<keyword evidence="12" id="KW-1185">Reference proteome</keyword>
<keyword evidence="4 11" id="KW-0808">Transferase</keyword>